<reference evidence="2 3" key="1">
    <citation type="submission" date="2019-05" db="EMBL/GenBank/DDBJ databases">
        <title>Another draft genome of Portunus trituberculatus and its Hox gene families provides insights of decapod evolution.</title>
        <authorList>
            <person name="Jeong J.-H."/>
            <person name="Song I."/>
            <person name="Kim S."/>
            <person name="Choi T."/>
            <person name="Kim D."/>
            <person name="Ryu S."/>
            <person name="Kim W."/>
        </authorList>
    </citation>
    <scope>NUCLEOTIDE SEQUENCE [LARGE SCALE GENOMIC DNA]</scope>
    <source>
        <tissue evidence="2">Muscle</tissue>
    </source>
</reference>
<organism evidence="2 3">
    <name type="scientific">Portunus trituberculatus</name>
    <name type="common">Swimming crab</name>
    <name type="synonym">Neptunus trituberculatus</name>
    <dbReference type="NCBI Taxonomy" id="210409"/>
    <lineage>
        <taxon>Eukaryota</taxon>
        <taxon>Metazoa</taxon>
        <taxon>Ecdysozoa</taxon>
        <taxon>Arthropoda</taxon>
        <taxon>Crustacea</taxon>
        <taxon>Multicrustacea</taxon>
        <taxon>Malacostraca</taxon>
        <taxon>Eumalacostraca</taxon>
        <taxon>Eucarida</taxon>
        <taxon>Decapoda</taxon>
        <taxon>Pleocyemata</taxon>
        <taxon>Brachyura</taxon>
        <taxon>Eubrachyura</taxon>
        <taxon>Portunoidea</taxon>
        <taxon>Portunidae</taxon>
        <taxon>Portuninae</taxon>
        <taxon>Portunus</taxon>
    </lineage>
</organism>
<gene>
    <name evidence="2" type="ORF">E2C01_060554</name>
</gene>
<feature type="region of interest" description="Disordered" evidence="1">
    <location>
        <begin position="1"/>
        <end position="79"/>
    </location>
</feature>
<evidence type="ECO:0000256" key="1">
    <source>
        <dbReference type="SAM" id="MobiDB-lite"/>
    </source>
</evidence>
<dbReference type="Proteomes" id="UP000324222">
    <property type="component" value="Unassembled WGS sequence"/>
</dbReference>
<evidence type="ECO:0000313" key="3">
    <source>
        <dbReference type="Proteomes" id="UP000324222"/>
    </source>
</evidence>
<keyword evidence="3" id="KW-1185">Reference proteome</keyword>
<dbReference type="AlphaFoldDB" id="A0A5B7HAT0"/>
<accession>A0A5B7HAT0</accession>
<evidence type="ECO:0000313" key="2">
    <source>
        <dbReference type="EMBL" id="MPC66407.1"/>
    </source>
</evidence>
<sequence>MAAKVTAQRRSLSATPPPRAKIRHCLSSRALTPRTSPSPPRGERGRGAGMGRRGVQVERRKGRGKGGIEGGEGVGGMVL</sequence>
<comment type="caution">
    <text evidence="2">The sequence shown here is derived from an EMBL/GenBank/DDBJ whole genome shotgun (WGS) entry which is preliminary data.</text>
</comment>
<dbReference type="EMBL" id="VSRR010024707">
    <property type="protein sequence ID" value="MPC66407.1"/>
    <property type="molecule type" value="Genomic_DNA"/>
</dbReference>
<feature type="compositionally biased region" description="Gly residues" evidence="1">
    <location>
        <begin position="65"/>
        <end position="79"/>
    </location>
</feature>
<name>A0A5B7HAT0_PORTR</name>
<protein>
    <submittedName>
        <fullName evidence="2">Uncharacterized protein</fullName>
    </submittedName>
</protein>
<proteinExistence type="predicted"/>